<dbReference type="AlphaFoldDB" id="A0A0P0WWP6"/>
<reference evidence="3" key="1">
    <citation type="journal article" date="2005" name="Nature">
        <title>The map-based sequence of the rice genome.</title>
        <authorList>
            <consortium name="International rice genome sequencing project (IRGSP)"/>
            <person name="Matsumoto T."/>
            <person name="Wu J."/>
            <person name="Kanamori H."/>
            <person name="Katayose Y."/>
            <person name="Fujisawa M."/>
            <person name="Namiki N."/>
            <person name="Mizuno H."/>
            <person name="Yamamoto K."/>
            <person name="Antonio B.A."/>
            <person name="Baba T."/>
            <person name="Sakata K."/>
            <person name="Nagamura Y."/>
            <person name="Aoki H."/>
            <person name="Arikawa K."/>
            <person name="Arita K."/>
            <person name="Bito T."/>
            <person name="Chiden Y."/>
            <person name="Fujitsuka N."/>
            <person name="Fukunaka R."/>
            <person name="Hamada M."/>
            <person name="Harada C."/>
            <person name="Hayashi A."/>
            <person name="Hijishita S."/>
            <person name="Honda M."/>
            <person name="Hosokawa S."/>
            <person name="Ichikawa Y."/>
            <person name="Idonuma A."/>
            <person name="Iijima M."/>
            <person name="Ikeda M."/>
            <person name="Ikeno M."/>
            <person name="Ito K."/>
            <person name="Ito S."/>
            <person name="Ito T."/>
            <person name="Ito Y."/>
            <person name="Ito Y."/>
            <person name="Iwabuchi A."/>
            <person name="Kamiya K."/>
            <person name="Karasawa W."/>
            <person name="Kurita K."/>
            <person name="Katagiri S."/>
            <person name="Kikuta A."/>
            <person name="Kobayashi H."/>
            <person name="Kobayashi N."/>
            <person name="Machita K."/>
            <person name="Maehara T."/>
            <person name="Masukawa M."/>
            <person name="Mizubayashi T."/>
            <person name="Mukai Y."/>
            <person name="Nagasaki H."/>
            <person name="Nagata Y."/>
            <person name="Naito S."/>
            <person name="Nakashima M."/>
            <person name="Nakama Y."/>
            <person name="Nakamichi Y."/>
            <person name="Nakamura M."/>
            <person name="Meguro A."/>
            <person name="Negishi M."/>
            <person name="Ohta I."/>
            <person name="Ohta T."/>
            <person name="Okamoto M."/>
            <person name="Ono N."/>
            <person name="Saji S."/>
            <person name="Sakaguchi M."/>
            <person name="Sakai K."/>
            <person name="Shibata M."/>
            <person name="Shimokawa T."/>
            <person name="Song J."/>
            <person name="Takazaki Y."/>
            <person name="Terasawa K."/>
            <person name="Tsugane M."/>
            <person name="Tsuji K."/>
            <person name="Ueda S."/>
            <person name="Waki K."/>
            <person name="Yamagata H."/>
            <person name="Yamamoto M."/>
            <person name="Yamamoto S."/>
            <person name="Yamane H."/>
            <person name="Yoshiki S."/>
            <person name="Yoshihara R."/>
            <person name="Yukawa K."/>
            <person name="Zhong H."/>
            <person name="Yano M."/>
            <person name="Yuan Q."/>
            <person name="Ouyang S."/>
            <person name="Liu J."/>
            <person name="Jones K.M."/>
            <person name="Gansberger K."/>
            <person name="Moffat K."/>
            <person name="Hill J."/>
            <person name="Bera J."/>
            <person name="Fadrosh D."/>
            <person name="Jin S."/>
            <person name="Johri S."/>
            <person name="Kim M."/>
            <person name="Overton L."/>
            <person name="Reardon M."/>
            <person name="Tsitrin T."/>
            <person name="Vuong H."/>
            <person name="Weaver B."/>
            <person name="Ciecko A."/>
            <person name="Tallon L."/>
            <person name="Jackson J."/>
            <person name="Pai G."/>
            <person name="Aken S.V."/>
            <person name="Utterback T."/>
            <person name="Reidmuller S."/>
            <person name="Feldblyum T."/>
            <person name="Hsiao J."/>
            <person name="Zismann V."/>
            <person name="Iobst S."/>
            <person name="de Vazeille A.R."/>
            <person name="Buell C.R."/>
            <person name="Ying K."/>
            <person name="Li Y."/>
            <person name="Lu T."/>
            <person name="Huang Y."/>
            <person name="Zhao Q."/>
            <person name="Feng Q."/>
            <person name="Zhang L."/>
            <person name="Zhu J."/>
            <person name="Weng Q."/>
            <person name="Mu J."/>
            <person name="Lu Y."/>
            <person name="Fan D."/>
            <person name="Liu Y."/>
            <person name="Guan J."/>
            <person name="Zhang Y."/>
            <person name="Yu S."/>
            <person name="Liu X."/>
            <person name="Zhang Y."/>
            <person name="Hong G."/>
            <person name="Han B."/>
            <person name="Choisne N."/>
            <person name="Demange N."/>
            <person name="Orjeda G."/>
            <person name="Samain S."/>
            <person name="Cattolico L."/>
            <person name="Pelletier E."/>
            <person name="Couloux A."/>
            <person name="Segurens B."/>
            <person name="Wincker P."/>
            <person name="D'Hont A."/>
            <person name="Scarpelli C."/>
            <person name="Weissenbach J."/>
            <person name="Salanoubat M."/>
            <person name="Quetier F."/>
            <person name="Yu Y."/>
            <person name="Kim H.R."/>
            <person name="Rambo T."/>
            <person name="Currie J."/>
            <person name="Collura K."/>
            <person name="Luo M."/>
            <person name="Yang T."/>
            <person name="Ammiraju J.S.S."/>
            <person name="Engler F."/>
            <person name="Soderlund C."/>
            <person name="Wing R.A."/>
            <person name="Palmer L.E."/>
            <person name="de la Bastide M."/>
            <person name="Spiegel L."/>
            <person name="Nascimento L."/>
            <person name="Zutavern T."/>
            <person name="O'Shaughnessy A."/>
            <person name="Dike S."/>
            <person name="Dedhia N."/>
            <person name="Preston R."/>
            <person name="Balija V."/>
            <person name="McCombie W.R."/>
            <person name="Chow T."/>
            <person name="Chen H."/>
            <person name="Chung M."/>
            <person name="Chen C."/>
            <person name="Shaw J."/>
            <person name="Wu H."/>
            <person name="Hsiao K."/>
            <person name="Chao Y."/>
            <person name="Chu M."/>
            <person name="Cheng C."/>
            <person name="Hour A."/>
            <person name="Lee P."/>
            <person name="Lin S."/>
            <person name="Lin Y."/>
            <person name="Liou J."/>
            <person name="Liu S."/>
            <person name="Hsing Y."/>
            <person name="Raghuvanshi S."/>
            <person name="Mohanty A."/>
            <person name="Bharti A.K."/>
            <person name="Gaur A."/>
            <person name="Gupta V."/>
            <person name="Kumar D."/>
            <person name="Ravi V."/>
            <person name="Vij S."/>
            <person name="Kapur A."/>
            <person name="Khurana P."/>
            <person name="Khurana P."/>
            <person name="Khurana J.P."/>
            <person name="Tyagi A.K."/>
            <person name="Gaikwad K."/>
            <person name="Singh A."/>
            <person name="Dalal V."/>
            <person name="Srivastava S."/>
            <person name="Dixit A."/>
            <person name="Pal A.K."/>
            <person name="Ghazi I.A."/>
            <person name="Yadav M."/>
            <person name="Pandit A."/>
            <person name="Bhargava A."/>
            <person name="Sureshbabu K."/>
            <person name="Batra K."/>
            <person name="Sharma T.R."/>
            <person name="Mohapatra T."/>
            <person name="Singh N.K."/>
            <person name="Messing J."/>
            <person name="Nelson A.B."/>
            <person name="Fuks G."/>
            <person name="Kavchok S."/>
            <person name="Keizer G."/>
            <person name="Linton E."/>
            <person name="Llaca V."/>
            <person name="Song R."/>
            <person name="Tanyolac B."/>
            <person name="Young S."/>
            <person name="Ho-Il K."/>
            <person name="Hahn J.H."/>
            <person name="Sangsakoo G."/>
            <person name="Vanavichit A."/>
            <person name="de Mattos Luiz.A.T."/>
            <person name="Zimmer P.D."/>
            <person name="Malone G."/>
            <person name="Dellagostin O."/>
            <person name="de Oliveira A.C."/>
            <person name="Bevan M."/>
            <person name="Bancroft I."/>
            <person name="Minx P."/>
            <person name="Cordum H."/>
            <person name="Wilson R."/>
            <person name="Cheng Z."/>
            <person name="Jin W."/>
            <person name="Jiang J."/>
            <person name="Leong S.A."/>
            <person name="Iwama H."/>
            <person name="Gojobori T."/>
            <person name="Itoh T."/>
            <person name="Niimura Y."/>
            <person name="Fujii Y."/>
            <person name="Habara T."/>
            <person name="Sakai H."/>
            <person name="Sato Y."/>
            <person name="Wilson G."/>
            <person name="Kumar K."/>
            <person name="McCouch S."/>
            <person name="Juretic N."/>
            <person name="Hoen D."/>
            <person name="Wright S."/>
            <person name="Bruskiewich R."/>
            <person name="Bureau T."/>
            <person name="Miyao A."/>
            <person name="Hirochika H."/>
            <person name="Nishikawa T."/>
            <person name="Kadowaki K."/>
            <person name="Sugiura M."/>
            <person name="Burr B."/>
            <person name="Sasaki T."/>
        </authorList>
    </citation>
    <scope>NUCLEOTIDE SEQUENCE [LARGE SCALE GENOMIC DNA]</scope>
    <source>
        <strain evidence="3">cv. Nipponbare</strain>
    </source>
</reference>
<dbReference type="PaxDb" id="39947-A0A0P0WWP6"/>
<dbReference type="Proteomes" id="UP000059680">
    <property type="component" value="Chromosome 6"/>
</dbReference>
<evidence type="ECO:0000313" key="2">
    <source>
        <dbReference type="EMBL" id="BAS97661.1"/>
    </source>
</evidence>
<proteinExistence type="predicted"/>
<dbReference type="InParanoid" id="A0A0P0WWP6"/>
<keyword evidence="3" id="KW-1185">Reference proteome</keyword>
<name>A0A0P0WWP6_ORYSJ</name>
<dbReference type="EMBL" id="AP014962">
    <property type="protein sequence ID" value="BAS97661.1"/>
    <property type="molecule type" value="Genomic_DNA"/>
</dbReference>
<feature type="region of interest" description="Disordered" evidence="1">
    <location>
        <begin position="58"/>
        <end position="98"/>
    </location>
</feature>
<organism evidence="2 3">
    <name type="scientific">Oryza sativa subsp. japonica</name>
    <name type="common">Rice</name>
    <dbReference type="NCBI Taxonomy" id="39947"/>
    <lineage>
        <taxon>Eukaryota</taxon>
        <taxon>Viridiplantae</taxon>
        <taxon>Streptophyta</taxon>
        <taxon>Embryophyta</taxon>
        <taxon>Tracheophyta</taxon>
        <taxon>Spermatophyta</taxon>
        <taxon>Magnoliopsida</taxon>
        <taxon>Liliopsida</taxon>
        <taxon>Poales</taxon>
        <taxon>Poaceae</taxon>
        <taxon>BOP clade</taxon>
        <taxon>Oryzoideae</taxon>
        <taxon>Oryzeae</taxon>
        <taxon>Oryzinae</taxon>
        <taxon>Oryza</taxon>
        <taxon>Oryza sativa</taxon>
    </lineage>
</organism>
<gene>
    <name evidence="2" type="ordered locus">Os06g0347966</name>
    <name evidence="2" type="ORF">OSNPB_060347966</name>
</gene>
<protein>
    <submittedName>
        <fullName evidence="2">Os06g0347966 protein</fullName>
    </submittedName>
</protein>
<feature type="non-terminal residue" evidence="2">
    <location>
        <position position="1"/>
    </location>
</feature>
<accession>A0A0P0WWP6</accession>
<sequence length="111" mass="11583">PPFTPHRCVGKEAAAGEGGAAVARGRGWRRFSAVRCGSSSGEPWEGRSTATGPWEWHGGGGSCGAQQHRRVGGAVGSRAAQASPGRADPPPAIHALPREQQIHPRLLIFVM</sequence>
<evidence type="ECO:0000313" key="3">
    <source>
        <dbReference type="Proteomes" id="UP000059680"/>
    </source>
</evidence>
<reference evidence="2 3" key="3">
    <citation type="journal article" date="2013" name="Rice">
        <title>Improvement of the Oryza sativa Nipponbare reference genome using next generation sequence and optical map data.</title>
        <authorList>
            <person name="Kawahara Y."/>
            <person name="de la Bastide M."/>
            <person name="Hamilton J.P."/>
            <person name="Kanamori H."/>
            <person name="McCombie W.R."/>
            <person name="Ouyang S."/>
            <person name="Schwartz D.C."/>
            <person name="Tanaka T."/>
            <person name="Wu J."/>
            <person name="Zhou S."/>
            <person name="Childs K.L."/>
            <person name="Davidson R.M."/>
            <person name="Lin H."/>
            <person name="Quesada-Ocampo L."/>
            <person name="Vaillancourt B."/>
            <person name="Sakai H."/>
            <person name="Lee S.S."/>
            <person name="Kim J."/>
            <person name="Numa H."/>
            <person name="Itoh T."/>
            <person name="Buell C.R."/>
            <person name="Matsumoto T."/>
        </authorList>
    </citation>
    <scope>NUCLEOTIDE SEQUENCE [LARGE SCALE GENOMIC DNA]</scope>
    <source>
        <strain evidence="3">cv. Nipponbare</strain>
    </source>
</reference>
<dbReference type="Gramene" id="Os06t0347966-01">
    <property type="protein sequence ID" value="Os06t0347966-01"/>
    <property type="gene ID" value="Os06g0347966"/>
</dbReference>
<reference evidence="2 3" key="2">
    <citation type="journal article" date="2013" name="Plant Cell Physiol.">
        <title>Rice Annotation Project Database (RAP-DB): an integrative and interactive database for rice genomics.</title>
        <authorList>
            <person name="Sakai H."/>
            <person name="Lee S.S."/>
            <person name="Tanaka T."/>
            <person name="Numa H."/>
            <person name="Kim J."/>
            <person name="Kawahara Y."/>
            <person name="Wakimoto H."/>
            <person name="Yang C.C."/>
            <person name="Iwamoto M."/>
            <person name="Abe T."/>
            <person name="Yamada Y."/>
            <person name="Muto A."/>
            <person name="Inokuchi H."/>
            <person name="Ikemura T."/>
            <person name="Matsumoto T."/>
            <person name="Sasaki T."/>
            <person name="Itoh T."/>
        </authorList>
    </citation>
    <scope>NUCLEOTIDE SEQUENCE [LARGE SCALE GENOMIC DNA]</scope>
    <source>
        <strain evidence="3">cv. Nipponbare</strain>
    </source>
</reference>
<evidence type="ECO:0000256" key="1">
    <source>
        <dbReference type="SAM" id="MobiDB-lite"/>
    </source>
</evidence>